<reference evidence="9" key="3">
    <citation type="submission" date="2025-09" db="UniProtKB">
        <authorList>
            <consortium name="Ensembl"/>
        </authorList>
    </citation>
    <scope>IDENTIFICATION</scope>
    <source>
        <strain evidence="9">Glennie</strain>
    </source>
</reference>
<keyword evidence="10" id="KW-1185">Reference proteome</keyword>
<organism evidence="9 10">
    <name type="scientific">Ornithorhynchus anatinus</name>
    <name type="common">Duckbill platypus</name>
    <dbReference type="NCBI Taxonomy" id="9258"/>
    <lineage>
        <taxon>Eukaryota</taxon>
        <taxon>Metazoa</taxon>
        <taxon>Chordata</taxon>
        <taxon>Craniata</taxon>
        <taxon>Vertebrata</taxon>
        <taxon>Euteleostomi</taxon>
        <taxon>Mammalia</taxon>
        <taxon>Monotremata</taxon>
        <taxon>Ornithorhynchidae</taxon>
        <taxon>Ornithorhynchus</taxon>
    </lineage>
</organism>
<dbReference type="Gene3D" id="1.25.40.10">
    <property type="entry name" value="Tetratricopeptide repeat domain"/>
    <property type="match status" value="3"/>
</dbReference>
<dbReference type="InterPro" id="IPR050767">
    <property type="entry name" value="Sel1_AlgK"/>
</dbReference>
<evidence type="ECO:0000256" key="3">
    <source>
        <dbReference type="ARBA" id="ARBA00038101"/>
    </source>
</evidence>
<dbReference type="Ensembl" id="ENSOANT00000011691.3">
    <property type="protein sequence ID" value="ENSOANP00000011689.3"/>
    <property type="gene ID" value="ENSOANG00000001115.3"/>
</dbReference>
<dbReference type="PROSITE" id="PS51257">
    <property type="entry name" value="PROKAR_LIPOPROTEIN"/>
    <property type="match status" value="1"/>
</dbReference>
<dbReference type="SUPFAM" id="SSF57440">
    <property type="entry name" value="Kringle-like"/>
    <property type="match status" value="1"/>
</dbReference>
<feature type="disulfide bond" evidence="4">
    <location>
        <begin position="147"/>
        <end position="174"/>
    </location>
</feature>
<dbReference type="PANTHER" id="PTHR11102:SF70">
    <property type="entry name" value="PROTEIN SEL-1 HOMOLOG 1"/>
    <property type="match status" value="1"/>
</dbReference>
<evidence type="ECO:0000256" key="6">
    <source>
        <dbReference type="SAM" id="Phobius"/>
    </source>
</evidence>
<reference evidence="9" key="2">
    <citation type="submission" date="2025-08" db="UniProtKB">
        <authorList>
            <consortium name="Ensembl"/>
        </authorList>
    </citation>
    <scope>IDENTIFICATION</scope>
    <source>
        <strain evidence="9">Glennie</strain>
    </source>
</reference>
<gene>
    <name evidence="9" type="primary">SEL1L</name>
</gene>
<feature type="disulfide bond" evidence="4">
    <location>
        <begin position="133"/>
        <end position="159"/>
    </location>
</feature>
<feature type="signal peptide" evidence="7">
    <location>
        <begin position="1"/>
        <end position="23"/>
    </location>
</feature>
<keyword evidence="6" id="KW-0472">Membrane</keyword>
<reference evidence="9 10" key="1">
    <citation type="journal article" date="2008" name="Nature">
        <title>Genome analysis of the platypus reveals unique signatures of evolution.</title>
        <authorList>
            <person name="Warren W.C."/>
            <person name="Hillier L.W."/>
            <person name="Marshall Graves J.A."/>
            <person name="Birney E."/>
            <person name="Ponting C.P."/>
            <person name="Grutzner F."/>
            <person name="Belov K."/>
            <person name="Miller W."/>
            <person name="Clarke L."/>
            <person name="Chinwalla A.T."/>
            <person name="Yang S.P."/>
            <person name="Heger A."/>
            <person name="Locke D.P."/>
            <person name="Miethke P."/>
            <person name="Waters P.D."/>
            <person name="Veyrunes F."/>
            <person name="Fulton L."/>
            <person name="Fulton B."/>
            <person name="Graves T."/>
            <person name="Wallis J."/>
            <person name="Puente X.S."/>
            <person name="Lopez-Otin C."/>
            <person name="Ordonez G.R."/>
            <person name="Eichler E.E."/>
            <person name="Chen L."/>
            <person name="Cheng Z."/>
            <person name="Deakin J.E."/>
            <person name="Alsop A."/>
            <person name="Thompson K."/>
            <person name="Kirby P."/>
            <person name="Papenfuss A.T."/>
            <person name="Wakefield M.J."/>
            <person name="Olender T."/>
            <person name="Lancet D."/>
            <person name="Huttley G.A."/>
            <person name="Smit A.F."/>
            <person name="Pask A."/>
            <person name="Temple-Smith P."/>
            <person name="Batzer M.A."/>
            <person name="Walker J.A."/>
            <person name="Konkel M.K."/>
            <person name="Harris R.S."/>
            <person name="Whittington C.M."/>
            <person name="Wong E.S."/>
            <person name="Gemmell N.J."/>
            <person name="Buschiazzo E."/>
            <person name="Vargas Jentzsch I.M."/>
            <person name="Merkel A."/>
            <person name="Schmitz J."/>
            <person name="Zemann A."/>
            <person name="Churakov G."/>
            <person name="Kriegs J.O."/>
            <person name="Brosius J."/>
            <person name="Murchison E.P."/>
            <person name="Sachidanandam R."/>
            <person name="Smith C."/>
            <person name="Hannon G.J."/>
            <person name="Tsend-Ayush E."/>
            <person name="McMillan D."/>
            <person name="Attenborough R."/>
            <person name="Rens W."/>
            <person name="Ferguson-Smith M."/>
            <person name="Lefevre C.M."/>
            <person name="Sharp J.A."/>
            <person name="Nicholas K.R."/>
            <person name="Ray D.A."/>
            <person name="Kube M."/>
            <person name="Reinhardt R."/>
            <person name="Pringle T.H."/>
            <person name="Taylor J."/>
            <person name="Jones R.C."/>
            <person name="Nixon B."/>
            <person name="Dacheux J.L."/>
            <person name="Niwa H."/>
            <person name="Sekita Y."/>
            <person name="Huang X."/>
            <person name="Stark A."/>
            <person name="Kheradpour P."/>
            <person name="Kellis M."/>
            <person name="Flicek P."/>
            <person name="Chen Y."/>
            <person name="Webber C."/>
            <person name="Hardison R."/>
            <person name="Nelson J."/>
            <person name="Hallsworth-Pepin K."/>
            <person name="Delehaunty K."/>
            <person name="Markovic C."/>
            <person name="Minx P."/>
            <person name="Feng Y."/>
            <person name="Kremitzki C."/>
            <person name="Mitreva M."/>
            <person name="Glasscock J."/>
            <person name="Wylie T."/>
            <person name="Wohldmann P."/>
            <person name="Thiru P."/>
            <person name="Nhan M.N."/>
            <person name="Pohl C.S."/>
            <person name="Smith S.M."/>
            <person name="Hou S."/>
            <person name="Nefedov M."/>
            <person name="de Jong P.J."/>
            <person name="Renfree M.B."/>
            <person name="Mardis E.R."/>
            <person name="Wilson R.K."/>
        </authorList>
    </citation>
    <scope>NUCLEOTIDE SEQUENCE [LARGE SCALE GENOMIC DNA]</scope>
    <source>
        <strain evidence="9 10">Glennie</strain>
    </source>
</reference>
<name>F6W235_ORNAN</name>
<feature type="domain" description="Fibronectin type-II" evidence="8">
    <location>
        <begin position="128"/>
        <end position="176"/>
    </location>
</feature>
<feature type="region of interest" description="Disordered" evidence="5">
    <location>
        <begin position="747"/>
        <end position="772"/>
    </location>
</feature>
<dbReference type="PRINTS" id="PR00013">
    <property type="entry name" value="FNTYPEII"/>
</dbReference>
<dbReference type="SMART" id="SM00671">
    <property type="entry name" value="SEL1"/>
    <property type="match status" value="11"/>
</dbReference>
<feature type="transmembrane region" description="Helical" evidence="6">
    <location>
        <begin position="724"/>
        <end position="742"/>
    </location>
</feature>
<dbReference type="Pfam" id="PF00040">
    <property type="entry name" value="fn2"/>
    <property type="match status" value="1"/>
</dbReference>
<dbReference type="InterPro" id="IPR013806">
    <property type="entry name" value="Kringle-like"/>
</dbReference>
<proteinExistence type="inferred from homology"/>
<dbReference type="SMART" id="SM00059">
    <property type="entry name" value="FN2"/>
    <property type="match status" value="1"/>
</dbReference>
<keyword evidence="2 4" id="KW-1015">Disulfide bond</keyword>
<feature type="compositionally biased region" description="Acidic residues" evidence="5">
    <location>
        <begin position="25"/>
        <end position="34"/>
    </location>
</feature>
<feature type="compositionally biased region" description="Pro residues" evidence="5">
    <location>
        <begin position="753"/>
        <end position="772"/>
    </location>
</feature>
<dbReference type="InterPro" id="IPR011990">
    <property type="entry name" value="TPR-like_helical_dom_sf"/>
</dbReference>
<dbReference type="InterPro" id="IPR036943">
    <property type="entry name" value="FN_type2_sf"/>
</dbReference>
<dbReference type="FunFam" id="1.25.40.10:FF:000200">
    <property type="entry name" value="protein sel-1 homolog 1 precursor"/>
    <property type="match status" value="1"/>
</dbReference>
<feature type="region of interest" description="Disordered" evidence="5">
    <location>
        <begin position="23"/>
        <end position="117"/>
    </location>
</feature>
<evidence type="ECO:0000256" key="7">
    <source>
        <dbReference type="SAM" id="SignalP"/>
    </source>
</evidence>
<keyword evidence="6" id="KW-1133">Transmembrane helix</keyword>
<keyword evidence="6" id="KW-0812">Transmembrane</keyword>
<feature type="chain" id="PRO_5028364007" evidence="7">
    <location>
        <begin position="24"/>
        <end position="772"/>
    </location>
</feature>
<dbReference type="InterPro" id="IPR000562">
    <property type="entry name" value="FN_type2_dom"/>
</dbReference>
<evidence type="ECO:0000313" key="10">
    <source>
        <dbReference type="Proteomes" id="UP000002279"/>
    </source>
</evidence>
<dbReference type="PROSITE" id="PS51092">
    <property type="entry name" value="FN2_2"/>
    <property type="match status" value="1"/>
</dbReference>
<evidence type="ECO:0000256" key="2">
    <source>
        <dbReference type="ARBA" id="ARBA00023157"/>
    </source>
</evidence>
<evidence type="ECO:0000256" key="4">
    <source>
        <dbReference type="PROSITE-ProRule" id="PRU00479"/>
    </source>
</evidence>
<dbReference type="GeneTree" id="ENSGT00940000156671"/>
<dbReference type="Gene3D" id="2.10.10.10">
    <property type="entry name" value="Fibronectin, type II, collagen-binding"/>
    <property type="match status" value="1"/>
</dbReference>
<evidence type="ECO:0000313" key="9">
    <source>
        <dbReference type="Ensembl" id="ENSOANP00000011689.3"/>
    </source>
</evidence>
<dbReference type="AlphaFoldDB" id="F6W235"/>
<dbReference type="Proteomes" id="UP000002279">
    <property type="component" value="Chromosome 1"/>
</dbReference>
<accession>F6W235</accession>
<dbReference type="Pfam" id="PF08238">
    <property type="entry name" value="Sel1"/>
    <property type="match status" value="11"/>
</dbReference>
<feature type="compositionally biased region" description="Acidic residues" evidence="5">
    <location>
        <begin position="64"/>
        <end position="80"/>
    </location>
</feature>
<dbReference type="FunFam" id="1.25.40.10:FF:000193">
    <property type="entry name" value="protein sel-1 homolog 1 isoform X1"/>
    <property type="match status" value="1"/>
</dbReference>
<dbReference type="SUPFAM" id="SSF81901">
    <property type="entry name" value="HCP-like"/>
    <property type="match status" value="3"/>
</dbReference>
<dbReference type="PROSITE" id="PS00023">
    <property type="entry name" value="FN2_1"/>
    <property type="match status" value="1"/>
</dbReference>
<dbReference type="FunFam" id="2.10.10.10:FF:000001">
    <property type="entry name" value="Fibronectin 1a isoform 1"/>
    <property type="match status" value="1"/>
</dbReference>
<dbReference type="CDD" id="cd00062">
    <property type="entry name" value="FN2"/>
    <property type="match status" value="1"/>
</dbReference>
<feature type="compositionally biased region" description="Acidic residues" evidence="5">
    <location>
        <begin position="89"/>
        <end position="99"/>
    </location>
</feature>
<keyword evidence="7" id="KW-0732">Signal</keyword>
<sequence length="772" mass="85944">MRVPGALWLLVCGTLLGCGSVLSSSDEEGSQDESLESKTTLPSEEQVKDHTPADRVVAGQIFLDSEDSELDLETHEEEEEHSFRRPEGDPEGALEEDSSSLERSNLEKKDSEEMEMPRPVLTAIAGTADGEPCHFPFLFLEKEYAECTADGREDGRLWCATTYDYKSDEKWGFCETEEQANKRRQMQEAEDLYQIGMKILNESSKKAQKKEAYQYLLKAADMNHTKAMEKVSYALLFGDYLKQNVQSAKELFEKLTEEGSPKGQMALGFLYASGLGVNSSQAKALVYYTFGALGGNLIAHMVLGYRYWAGIGVLQSCESALTHYRLVANHVASDISLTGGTVVQRIRLPDEVENPGMASGMLEEDLIQYYQFLAEKGDVQAQVGLGQLHLHGGRGVEQNHQRAFDYFNLAANAGNSHAMAFLGKMYSEGSDIVPQSNETALHYFKKAADMGNPVGQSGLGMAYLYGRGVPVNYDLALKYFQKAAEQGWVDGQLQLGSMYYNGIGVKRDYKQALKYFNLASQGGHILAFYNLAQMHATGTGVMRSCPTAVELFKNVCERGRWSERLMSAYSSYKDGDSNAAVVQYLLLAEQGYEVAQSNAAFILDQSYTVARIKLGDYHFYGFGTDVDYETAFIHYRLASEQQHSAQAMFNLGYMHEKGLGIKQDIHLAKRFYDMAAEASPDAQVPVFLALCKLGVVYSLQYVRDANVREIFSQLDMDQLLGPEWDLYLMTIIALLLGTVIAYRQRQHQAMPRPAGPRPAPPPQEAPEPQPQQ</sequence>
<dbReference type="Bgee" id="ENSOANG00000001115">
    <property type="expression patterns" value="Expressed in endometrium and 8 other cell types or tissues"/>
</dbReference>
<evidence type="ECO:0000256" key="5">
    <source>
        <dbReference type="SAM" id="MobiDB-lite"/>
    </source>
</evidence>
<evidence type="ECO:0000259" key="8">
    <source>
        <dbReference type="PROSITE" id="PS51092"/>
    </source>
</evidence>
<dbReference type="PANTHER" id="PTHR11102">
    <property type="entry name" value="SEL-1-LIKE PROTEIN"/>
    <property type="match status" value="1"/>
</dbReference>
<comment type="similarity">
    <text evidence="3">Belongs to the sel-1 family.</text>
</comment>
<dbReference type="InterPro" id="IPR006597">
    <property type="entry name" value="Sel1-like"/>
</dbReference>
<dbReference type="eggNOG" id="KOG1550">
    <property type="taxonomic scope" value="Eukaryota"/>
</dbReference>
<evidence type="ECO:0000256" key="1">
    <source>
        <dbReference type="ARBA" id="ARBA00022737"/>
    </source>
</evidence>
<keyword evidence="1" id="KW-0677">Repeat</keyword>
<protein>
    <submittedName>
        <fullName evidence="9">SEL1L adaptor subunit of SYVN1 ubiquitin ligase</fullName>
    </submittedName>
</protein>
<dbReference type="STRING" id="9258.ENSOANP00000011689"/>
<dbReference type="HOGENOM" id="CLU_109199_0_0_1"/>